<keyword evidence="1" id="KW-0805">Transcription regulation</keyword>
<dbReference type="RefSeq" id="WP_105805122.1">
    <property type="nucleotide sequence ID" value="NZ_MWZD01000017.1"/>
</dbReference>
<name>A0A2S9QM48_9MICO</name>
<evidence type="ECO:0008006" key="8">
    <source>
        <dbReference type="Google" id="ProtNLM"/>
    </source>
</evidence>
<gene>
    <name evidence="6" type="ORF">B4915_07045</name>
</gene>
<dbReference type="Gene3D" id="3.30.450.40">
    <property type="match status" value="1"/>
</dbReference>
<dbReference type="SUPFAM" id="SSF46785">
    <property type="entry name" value="Winged helix' DNA-binding domain"/>
    <property type="match status" value="1"/>
</dbReference>
<dbReference type="InterPro" id="IPR029016">
    <property type="entry name" value="GAF-like_dom_sf"/>
</dbReference>
<keyword evidence="7" id="KW-1185">Reference proteome</keyword>
<dbReference type="GO" id="GO:0003677">
    <property type="term" value="F:DNA binding"/>
    <property type="evidence" value="ECO:0007669"/>
    <property type="project" value="UniProtKB-KW"/>
</dbReference>
<dbReference type="PANTHER" id="PTHR30136:SF24">
    <property type="entry name" value="HTH-TYPE TRANSCRIPTIONAL REPRESSOR ALLR"/>
    <property type="match status" value="1"/>
</dbReference>
<comment type="caution">
    <text evidence="6">The sequence shown here is derived from an EMBL/GenBank/DDBJ whole genome shotgun (WGS) entry which is preliminary data.</text>
</comment>
<dbReference type="InterPro" id="IPR050707">
    <property type="entry name" value="HTH_MetabolicPath_Reg"/>
</dbReference>
<evidence type="ECO:0000313" key="6">
    <source>
        <dbReference type="EMBL" id="PRI10655.1"/>
    </source>
</evidence>
<protein>
    <recommendedName>
        <fullName evidence="8">IclR family transcriptional regulator</fullName>
    </recommendedName>
</protein>
<dbReference type="InterPro" id="IPR036388">
    <property type="entry name" value="WH-like_DNA-bd_sf"/>
</dbReference>
<accession>A0A2S9QM48</accession>
<dbReference type="SMART" id="SM00346">
    <property type="entry name" value="HTH_ICLR"/>
    <property type="match status" value="1"/>
</dbReference>
<dbReference type="AlphaFoldDB" id="A0A2S9QM48"/>
<reference evidence="6 7" key="1">
    <citation type="journal article" date="2017" name="New Microbes New Infect">
        <title>Genome sequence of 'Leucobacter massiliensis' sp. nov. isolated from human pharynx after travel to the 2014 Hajj.</title>
        <authorList>
            <person name="Leangapichart T."/>
            <person name="Gautret P."/>
            <person name="Nguyen T.T."/>
            <person name="Armstrong N."/>
            <person name="Rolain J.M."/>
        </authorList>
    </citation>
    <scope>NUCLEOTIDE SEQUENCE [LARGE SCALE GENOMIC DNA]</scope>
    <source>
        <strain evidence="6 7">122RC15</strain>
    </source>
</reference>
<keyword evidence="3" id="KW-0804">Transcription</keyword>
<dbReference type="EMBL" id="MWZD01000017">
    <property type="protein sequence ID" value="PRI10655.1"/>
    <property type="molecule type" value="Genomic_DNA"/>
</dbReference>
<dbReference type="PANTHER" id="PTHR30136">
    <property type="entry name" value="HELIX-TURN-HELIX TRANSCRIPTIONAL REGULATOR, ICLR FAMILY"/>
    <property type="match status" value="1"/>
</dbReference>
<proteinExistence type="predicted"/>
<feature type="domain" description="HTH iclR-type" evidence="4">
    <location>
        <begin position="20"/>
        <end position="80"/>
    </location>
</feature>
<sequence length="271" mass="28389">MREEVAARGGGGGRGDASPVQSVDRALRILEHVADRGAAGIAEIAAELGVHRSTAFRLLATLEARRFVVRGPDGAYRLGGGALRIAGAVTARVDFAREAQLVCDEVTAELGETSNVAILVDGDAVNIAQATGSGSVAVRDQFVGQRTPAHATSSGKVLLASEGPAALERVIAEGLRRYSESTIVEPERLSDELRLVRDRGWAAALAEWQEHAHAVAVPVRDSDGAVIAALSVTAPAFRMPESELPALAATLRAHADELSRRLGHRVPPARG</sequence>
<dbReference type="InterPro" id="IPR014757">
    <property type="entry name" value="Tscrpt_reg_IclR_C"/>
</dbReference>
<evidence type="ECO:0000256" key="2">
    <source>
        <dbReference type="ARBA" id="ARBA00023125"/>
    </source>
</evidence>
<dbReference type="PROSITE" id="PS51077">
    <property type="entry name" value="HTH_ICLR"/>
    <property type="match status" value="1"/>
</dbReference>
<dbReference type="Proteomes" id="UP000238650">
    <property type="component" value="Unassembled WGS sequence"/>
</dbReference>
<dbReference type="Pfam" id="PF09339">
    <property type="entry name" value="HTH_IclR"/>
    <property type="match status" value="1"/>
</dbReference>
<evidence type="ECO:0000256" key="1">
    <source>
        <dbReference type="ARBA" id="ARBA00023015"/>
    </source>
</evidence>
<evidence type="ECO:0000259" key="4">
    <source>
        <dbReference type="PROSITE" id="PS51077"/>
    </source>
</evidence>
<evidence type="ECO:0000259" key="5">
    <source>
        <dbReference type="PROSITE" id="PS51078"/>
    </source>
</evidence>
<evidence type="ECO:0000313" key="7">
    <source>
        <dbReference type="Proteomes" id="UP000238650"/>
    </source>
</evidence>
<dbReference type="OrthoDB" id="9807558at2"/>
<dbReference type="PROSITE" id="PS51078">
    <property type="entry name" value="ICLR_ED"/>
    <property type="match status" value="1"/>
</dbReference>
<dbReference type="Pfam" id="PF01614">
    <property type="entry name" value="IclR_C"/>
    <property type="match status" value="1"/>
</dbReference>
<evidence type="ECO:0000256" key="3">
    <source>
        <dbReference type="ARBA" id="ARBA00023163"/>
    </source>
</evidence>
<organism evidence="6 7">
    <name type="scientific">Leucobacter massiliensis</name>
    <dbReference type="NCBI Taxonomy" id="1686285"/>
    <lineage>
        <taxon>Bacteria</taxon>
        <taxon>Bacillati</taxon>
        <taxon>Actinomycetota</taxon>
        <taxon>Actinomycetes</taxon>
        <taxon>Micrococcales</taxon>
        <taxon>Microbacteriaceae</taxon>
        <taxon>Leucobacter</taxon>
    </lineage>
</organism>
<dbReference type="InterPro" id="IPR005471">
    <property type="entry name" value="Tscrpt_reg_IclR_N"/>
</dbReference>
<feature type="domain" description="IclR-ED" evidence="5">
    <location>
        <begin position="81"/>
        <end position="264"/>
    </location>
</feature>
<dbReference type="SUPFAM" id="SSF55781">
    <property type="entry name" value="GAF domain-like"/>
    <property type="match status" value="1"/>
</dbReference>
<dbReference type="Gene3D" id="1.10.10.10">
    <property type="entry name" value="Winged helix-like DNA-binding domain superfamily/Winged helix DNA-binding domain"/>
    <property type="match status" value="1"/>
</dbReference>
<dbReference type="GO" id="GO:0045892">
    <property type="term" value="P:negative regulation of DNA-templated transcription"/>
    <property type="evidence" value="ECO:0007669"/>
    <property type="project" value="TreeGrafter"/>
</dbReference>
<dbReference type="InterPro" id="IPR036390">
    <property type="entry name" value="WH_DNA-bd_sf"/>
</dbReference>
<keyword evidence="2" id="KW-0238">DNA-binding</keyword>
<dbReference type="GO" id="GO:0003700">
    <property type="term" value="F:DNA-binding transcription factor activity"/>
    <property type="evidence" value="ECO:0007669"/>
    <property type="project" value="TreeGrafter"/>
</dbReference>